<dbReference type="AlphaFoldDB" id="A0A8J2VB31"/>
<feature type="signal peptide" evidence="1">
    <location>
        <begin position="1"/>
        <end position="26"/>
    </location>
</feature>
<gene>
    <name evidence="2" type="ORF">GCM10011312_17510</name>
</gene>
<proteinExistence type="predicted"/>
<dbReference type="RefSeq" id="WP_188441614.1">
    <property type="nucleotide sequence ID" value="NZ_BMGK01000006.1"/>
</dbReference>
<evidence type="ECO:0000313" key="3">
    <source>
        <dbReference type="Proteomes" id="UP000652231"/>
    </source>
</evidence>
<reference evidence="2" key="1">
    <citation type="journal article" date="2014" name="Int. J. Syst. Evol. Microbiol.">
        <title>Complete genome sequence of Corynebacterium casei LMG S-19264T (=DSM 44701T), isolated from a smear-ripened cheese.</title>
        <authorList>
            <consortium name="US DOE Joint Genome Institute (JGI-PGF)"/>
            <person name="Walter F."/>
            <person name="Albersmeier A."/>
            <person name="Kalinowski J."/>
            <person name="Ruckert C."/>
        </authorList>
    </citation>
    <scope>NUCLEOTIDE SEQUENCE</scope>
    <source>
        <strain evidence="2">CGMCC 1.12924</strain>
    </source>
</reference>
<feature type="chain" id="PRO_5035213139" description="Lipoprotein" evidence="1">
    <location>
        <begin position="27"/>
        <end position="203"/>
    </location>
</feature>
<dbReference type="EMBL" id="BMGK01000006">
    <property type="protein sequence ID" value="GGD94269.1"/>
    <property type="molecule type" value="Genomic_DNA"/>
</dbReference>
<evidence type="ECO:0008006" key="4">
    <source>
        <dbReference type="Google" id="ProtNLM"/>
    </source>
</evidence>
<keyword evidence="1" id="KW-0732">Signal</keyword>
<dbReference type="Proteomes" id="UP000652231">
    <property type="component" value="Unassembled WGS sequence"/>
</dbReference>
<keyword evidence="3" id="KW-1185">Reference proteome</keyword>
<sequence>MFNNIFRFKFIMVASLLFLANISCFKYDEECLKYQNYFIAEFDGYFIEPGWNNGLTFGDRYGLHVFQAPDNPNSWRISFKINTREDMEFNMFFSNIESTGEYPIETGTYEDAVTNPFSKNMMFIRDGSLFGGGSDENTYIYFSKGNSGNISITAYNQESGIIKGTFQGQIYSIENEEEIHISGEFDIDLQTLNDMENNKPCWL</sequence>
<organism evidence="2 3">
    <name type="scientific">Planktosalinus lacus</name>
    <dbReference type="NCBI Taxonomy" id="1526573"/>
    <lineage>
        <taxon>Bacteria</taxon>
        <taxon>Pseudomonadati</taxon>
        <taxon>Bacteroidota</taxon>
        <taxon>Flavobacteriia</taxon>
        <taxon>Flavobacteriales</taxon>
        <taxon>Flavobacteriaceae</taxon>
        <taxon>Planktosalinus</taxon>
    </lineage>
</organism>
<protein>
    <recommendedName>
        <fullName evidence="4">Lipoprotein</fullName>
    </recommendedName>
</protein>
<comment type="caution">
    <text evidence="2">The sequence shown here is derived from an EMBL/GenBank/DDBJ whole genome shotgun (WGS) entry which is preliminary data.</text>
</comment>
<name>A0A8J2VB31_9FLAO</name>
<evidence type="ECO:0000313" key="2">
    <source>
        <dbReference type="EMBL" id="GGD94269.1"/>
    </source>
</evidence>
<evidence type="ECO:0000256" key="1">
    <source>
        <dbReference type="SAM" id="SignalP"/>
    </source>
</evidence>
<accession>A0A8J2VB31</accession>
<reference evidence="2" key="2">
    <citation type="submission" date="2020-09" db="EMBL/GenBank/DDBJ databases">
        <authorList>
            <person name="Sun Q."/>
            <person name="Zhou Y."/>
        </authorList>
    </citation>
    <scope>NUCLEOTIDE SEQUENCE</scope>
    <source>
        <strain evidence="2">CGMCC 1.12924</strain>
    </source>
</reference>